<feature type="compositionally biased region" description="Polar residues" evidence="2">
    <location>
        <begin position="493"/>
        <end position="503"/>
    </location>
</feature>
<dbReference type="EMBL" id="JAPCXC010000002">
    <property type="protein sequence ID" value="KAJ1613509.1"/>
    <property type="molecule type" value="Genomic_DNA"/>
</dbReference>
<evidence type="ECO:0000259" key="3">
    <source>
        <dbReference type="Pfam" id="PF24714"/>
    </source>
</evidence>
<feature type="coiled-coil region" evidence="1">
    <location>
        <begin position="568"/>
        <end position="595"/>
    </location>
</feature>
<dbReference type="Pfam" id="PF24714">
    <property type="entry name" value="TOR1L1_N"/>
    <property type="match status" value="1"/>
</dbReference>
<keyword evidence="1" id="KW-0175">Coiled coil</keyword>
<evidence type="ECO:0000256" key="1">
    <source>
        <dbReference type="SAM" id="Coils"/>
    </source>
</evidence>
<feature type="domain" description="TORTIFOLIA1/SINE1-2 N-terminal" evidence="3">
    <location>
        <begin position="13"/>
        <end position="196"/>
    </location>
</feature>
<dbReference type="InterPro" id="IPR011989">
    <property type="entry name" value="ARM-like"/>
</dbReference>
<comment type="caution">
    <text evidence="4">The sequence shown here is derived from an EMBL/GenBank/DDBJ whole genome shotgun (WGS) entry which is preliminary data.</text>
</comment>
<gene>
    <name evidence="4" type="ORF">OJ253_178</name>
</gene>
<dbReference type="Proteomes" id="UP001067231">
    <property type="component" value="Unassembled WGS sequence"/>
</dbReference>
<feature type="region of interest" description="Disordered" evidence="2">
    <location>
        <begin position="464"/>
        <end position="511"/>
    </location>
</feature>
<dbReference type="InterPro" id="IPR016024">
    <property type="entry name" value="ARM-type_fold"/>
</dbReference>
<dbReference type="InterPro" id="IPR057600">
    <property type="entry name" value="TORTIFOLIA1/SINE1-2_N"/>
</dbReference>
<dbReference type="OrthoDB" id="341720at2759"/>
<dbReference type="AlphaFoldDB" id="A0A9D5DNU0"/>
<organism evidence="4">
    <name type="scientific">Cryptosporidium canis</name>
    <dbReference type="NCBI Taxonomy" id="195482"/>
    <lineage>
        <taxon>Eukaryota</taxon>
        <taxon>Sar</taxon>
        <taxon>Alveolata</taxon>
        <taxon>Apicomplexa</taxon>
        <taxon>Conoidasida</taxon>
        <taxon>Coccidia</taxon>
        <taxon>Eucoccidiorida</taxon>
        <taxon>Eimeriorina</taxon>
        <taxon>Cryptosporidiidae</taxon>
        <taxon>Cryptosporidium</taxon>
    </lineage>
</organism>
<reference evidence="4" key="1">
    <citation type="submission" date="2022-10" db="EMBL/GenBank/DDBJ databases">
        <title>Adaptive evolution leads to modifications in subtelomeric GC content in a zoonotic Cryptosporidium species.</title>
        <authorList>
            <person name="Li J."/>
            <person name="Feng Y."/>
            <person name="Xiao L."/>
        </authorList>
    </citation>
    <scope>NUCLEOTIDE SEQUENCE</scope>
    <source>
        <strain evidence="4">33844</strain>
    </source>
</reference>
<dbReference type="SUPFAM" id="SSF48371">
    <property type="entry name" value="ARM repeat"/>
    <property type="match status" value="1"/>
</dbReference>
<sequence>MLGAQQQKRIESIRQELDYCLHKMNDVDSVGRGLEDLRILVAGMELGDIPGVLSSGILDSAKMRPMGRRFSIKVVDYIVEHFGAGRTLAYLGQIMSFLIQGCRDTEVHVQNSAVATIGLIASSYLAEETFQLNQDVVDLFFDPLIHFAKKECNPAIQMSSIAAISSAIDGMSTNLVIMNLNKLMGSLVPIMMNPNTSEACRAVAIDALRKIVVLIWTFLQETPFGSSPNMYDLKRKEGQDTDLNICGGAPELKQVEGISEHLILPITWKQICSIFNGILKELHPNYTSNSKNVNVRSASLSLLTEIMVCCFVAQAGALLAAHNSSIPLQKPIDGIKAFAEVIINVVNLGAKDKSPKVREVAQYCIKRLQEANETYIPDSNEFMGFTPNMQIVEKEQFNSQNISKVTKTRSRVMNENFFKNATDEIVVMHNSPPNWRHTQSVTVEGQADQTKPDTTMISENDLHNQEDKCSASGSSIAETQSVHSNNDDAVEDSVSQENTNKLQSLPPPQHVDTGNQNIFLAGSNYSSVVSSNVNTPLPSPLYIVAQPPVIQGHMMNYSGMNQESYERQLILEKNVEELSKEVKRLSIRQNELESIAHVLKMVAIHRVDSLEEKIKGLSDSLQVYMKGAGLELEITDANKSSLEGDLMNLSADARKEMIGDFRRQLYNKAREIVENESRDH</sequence>
<accession>A0A9D5DNU0</accession>
<proteinExistence type="predicted"/>
<feature type="compositionally biased region" description="Polar residues" evidence="2">
    <location>
        <begin position="471"/>
        <end position="484"/>
    </location>
</feature>
<evidence type="ECO:0000256" key="2">
    <source>
        <dbReference type="SAM" id="MobiDB-lite"/>
    </source>
</evidence>
<evidence type="ECO:0000313" key="4">
    <source>
        <dbReference type="EMBL" id="KAJ1613509.1"/>
    </source>
</evidence>
<name>A0A9D5DNU0_9CRYT</name>
<protein>
    <submittedName>
        <fullName evidence="4">Membrane domain-containing protein</fullName>
    </submittedName>
</protein>
<dbReference type="Gene3D" id="1.25.10.10">
    <property type="entry name" value="Leucine-rich Repeat Variant"/>
    <property type="match status" value="1"/>
</dbReference>